<proteinExistence type="predicted"/>
<dbReference type="Pfam" id="PF11149">
    <property type="entry name" value="DUF2924"/>
    <property type="match status" value="1"/>
</dbReference>
<keyword evidence="2" id="KW-1185">Reference proteome</keyword>
<dbReference type="AlphaFoldDB" id="A0A0S3PU17"/>
<gene>
    <name evidence="1" type="ORF">GJW-30_1_01936</name>
</gene>
<accession>A0A0S3PU17</accession>
<sequence length="78" mass="8438">MSIPPAPRAPIRPGTILVREHEQKLHHVVVTKDGFSWNGAEFGSLSEVAFAITGTRWNGPRFFGLRAKTARNGAAASP</sequence>
<dbReference type="Proteomes" id="UP000236884">
    <property type="component" value="Chromosome"/>
</dbReference>
<protein>
    <recommendedName>
        <fullName evidence="3">DUF2924 domain-containing protein</fullName>
    </recommendedName>
</protein>
<reference evidence="1 2" key="1">
    <citation type="submission" date="2015-08" db="EMBL/GenBank/DDBJ databases">
        <title>Investigation of the bacterial diversity of lava forest soil.</title>
        <authorList>
            <person name="Lee J.S."/>
        </authorList>
    </citation>
    <scope>NUCLEOTIDE SEQUENCE [LARGE SCALE GENOMIC DNA]</scope>
    <source>
        <strain evidence="1 2">GJW-30</strain>
    </source>
</reference>
<dbReference type="KEGG" id="vgo:GJW-30_1_01936"/>
<organism evidence="1 2">
    <name type="scientific">Variibacter gotjawalensis</name>
    <dbReference type="NCBI Taxonomy" id="1333996"/>
    <lineage>
        <taxon>Bacteria</taxon>
        <taxon>Pseudomonadati</taxon>
        <taxon>Pseudomonadota</taxon>
        <taxon>Alphaproteobacteria</taxon>
        <taxon>Hyphomicrobiales</taxon>
        <taxon>Nitrobacteraceae</taxon>
        <taxon>Variibacter</taxon>
    </lineage>
</organism>
<dbReference type="InterPro" id="IPR021322">
    <property type="entry name" value="DUF2924"/>
</dbReference>
<evidence type="ECO:0000313" key="2">
    <source>
        <dbReference type="Proteomes" id="UP000236884"/>
    </source>
</evidence>
<evidence type="ECO:0000313" key="1">
    <source>
        <dbReference type="EMBL" id="BAT59403.1"/>
    </source>
</evidence>
<dbReference type="EMBL" id="AP014946">
    <property type="protein sequence ID" value="BAT59403.1"/>
    <property type="molecule type" value="Genomic_DNA"/>
</dbReference>
<name>A0A0S3PU17_9BRAD</name>
<evidence type="ECO:0008006" key="3">
    <source>
        <dbReference type="Google" id="ProtNLM"/>
    </source>
</evidence>